<keyword evidence="2" id="KW-1185">Reference proteome</keyword>
<evidence type="ECO:0000313" key="2">
    <source>
        <dbReference type="Proteomes" id="UP000466692"/>
    </source>
</evidence>
<evidence type="ECO:0000313" key="1">
    <source>
        <dbReference type="EMBL" id="MYL54393.1"/>
    </source>
</evidence>
<dbReference type="Proteomes" id="UP000466692">
    <property type="component" value="Unassembled WGS sequence"/>
</dbReference>
<gene>
    <name evidence="1" type="ORF">GLW08_13750</name>
</gene>
<reference evidence="1" key="1">
    <citation type="submission" date="2019-11" db="EMBL/GenBank/DDBJ databases">
        <title>Genome sequences of 17 halophilic strains isolated from different environments.</title>
        <authorList>
            <person name="Furrow R.E."/>
        </authorList>
    </citation>
    <scope>NUCLEOTIDE SEQUENCE</scope>
    <source>
        <strain evidence="1">22510_22_Filter</strain>
    </source>
</reference>
<accession>A0ACC7VHY4</accession>
<name>A0ACC7VHY4_9BACI</name>
<sequence length="163" mass="18694">MMLFQQLSFVRMRTLSALDATSEEIADVQPEGFPNTIRWNLGHIYTAQENLLHRFIGEAPSLPAHYLEMFNANTNPNMWEATPPSLQELREHLAEQTERIKQTFQGRLHEKGEKPFQLGGDITFTTLAEIMNFSIWHEGLHQGAITSLKRVQGQEQLFATTNK</sequence>
<protein>
    <submittedName>
        <fullName evidence="1">DinB family protein</fullName>
    </submittedName>
</protein>
<dbReference type="EMBL" id="WMEU01000004">
    <property type="protein sequence ID" value="MYL54393.1"/>
    <property type="molecule type" value="Genomic_DNA"/>
</dbReference>
<comment type="caution">
    <text evidence="1">The sequence shown here is derived from an EMBL/GenBank/DDBJ whole genome shotgun (WGS) entry which is preliminary data.</text>
</comment>
<proteinExistence type="predicted"/>
<organism evidence="1 2">
    <name type="scientific">Pontibacillus yanchengensis</name>
    <dbReference type="NCBI Taxonomy" id="462910"/>
    <lineage>
        <taxon>Bacteria</taxon>
        <taxon>Bacillati</taxon>
        <taxon>Bacillota</taxon>
        <taxon>Bacilli</taxon>
        <taxon>Bacillales</taxon>
        <taxon>Bacillaceae</taxon>
        <taxon>Pontibacillus</taxon>
    </lineage>
</organism>